<evidence type="ECO:0000313" key="2">
    <source>
        <dbReference type="Proteomes" id="UP001267710"/>
    </source>
</evidence>
<evidence type="ECO:0000313" key="1">
    <source>
        <dbReference type="EMBL" id="MDR6214099.1"/>
    </source>
</evidence>
<protein>
    <submittedName>
        <fullName evidence="1">SAM-dependent methyltransferase</fullName>
    </submittedName>
</protein>
<dbReference type="Pfam" id="PF13489">
    <property type="entry name" value="Methyltransf_23"/>
    <property type="match status" value="1"/>
</dbReference>
<dbReference type="SUPFAM" id="SSF53335">
    <property type="entry name" value="S-adenosyl-L-methionine-dependent methyltransferases"/>
    <property type="match status" value="1"/>
</dbReference>
<accession>A0ABU1IA68</accession>
<dbReference type="GO" id="GO:0008168">
    <property type="term" value="F:methyltransferase activity"/>
    <property type="evidence" value="ECO:0007669"/>
    <property type="project" value="UniProtKB-KW"/>
</dbReference>
<organism evidence="1 2">
    <name type="scientific">Paracidovorax wautersii</name>
    <dbReference type="NCBI Taxonomy" id="1177982"/>
    <lineage>
        <taxon>Bacteria</taxon>
        <taxon>Pseudomonadati</taxon>
        <taxon>Pseudomonadota</taxon>
        <taxon>Betaproteobacteria</taxon>
        <taxon>Burkholderiales</taxon>
        <taxon>Comamonadaceae</taxon>
        <taxon>Paracidovorax</taxon>
    </lineage>
</organism>
<keyword evidence="2" id="KW-1185">Reference proteome</keyword>
<gene>
    <name evidence="1" type="ORF">QE399_001788</name>
</gene>
<dbReference type="InterPro" id="IPR029063">
    <property type="entry name" value="SAM-dependent_MTases_sf"/>
</dbReference>
<proteinExistence type="predicted"/>
<keyword evidence="1" id="KW-0489">Methyltransferase</keyword>
<keyword evidence="1" id="KW-0808">Transferase</keyword>
<comment type="caution">
    <text evidence="1">The sequence shown here is derived from an EMBL/GenBank/DDBJ whole genome shotgun (WGS) entry which is preliminary data.</text>
</comment>
<sequence length="263" mass="29502">MENPMSQCPVCGGEEEVITNTCRVAPYKDKTMSGYECKACGFVRHPENLGQYKKVVTGASEGLLRTLRNATDERPGREFYMAEMGLEIVGKPNASISFFGSGLNTDHLWVKRAYPGVSTKLVDLENMQEAENFEPIADATPSDVVLASEVIEHFTEPVAHFESLLKLLKNDGILICSSNIYDGTDMSFHQYPFVPGHVAYWTPLSLIKLASDHGCFVDFRTPEIGLTRGGPRKKYIIFYRSTELLFRTSLYFGRHMHAPSEKE</sequence>
<reference evidence="1 2" key="1">
    <citation type="submission" date="2023-08" db="EMBL/GenBank/DDBJ databases">
        <title>Functional and genomic diversity of the sorghum phyllosphere microbiome.</title>
        <authorList>
            <person name="Shade A."/>
        </authorList>
    </citation>
    <scope>NUCLEOTIDE SEQUENCE [LARGE SCALE GENOMIC DNA]</scope>
    <source>
        <strain evidence="1 2">SORGH_AS_0335</strain>
    </source>
</reference>
<dbReference type="Proteomes" id="UP001267710">
    <property type="component" value="Unassembled WGS sequence"/>
</dbReference>
<dbReference type="Gene3D" id="3.40.50.150">
    <property type="entry name" value="Vaccinia Virus protein VP39"/>
    <property type="match status" value="1"/>
</dbReference>
<dbReference type="RefSeq" id="WP_309828097.1">
    <property type="nucleotide sequence ID" value="NZ_JAVIZX010000001.1"/>
</dbReference>
<dbReference type="GO" id="GO:0032259">
    <property type="term" value="P:methylation"/>
    <property type="evidence" value="ECO:0007669"/>
    <property type="project" value="UniProtKB-KW"/>
</dbReference>
<name>A0ABU1IA68_9BURK</name>
<dbReference type="EMBL" id="JAVIZX010000001">
    <property type="protein sequence ID" value="MDR6214099.1"/>
    <property type="molecule type" value="Genomic_DNA"/>
</dbReference>